<feature type="domain" description="NADP-dependent oxidoreductase" evidence="3">
    <location>
        <begin position="7"/>
        <end position="307"/>
    </location>
</feature>
<dbReference type="InterPro" id="IPR036812">
    <property type="entry name" value="NAD(P)_OxRdtase_dom_sf"/>
</dbReference>
<evidence type="ECO:0000256" key="1">
    <source>
        <dbReference type="ARBA" id="ARBA00023002"/>
    </source>
</evidence>
<dbReference type="Pfam" id="PF00248">
    <property type="entry name" value="Aldo_ket_red"/>
    <property type="match status" value="1"/>
</dbReference>
<dbReference type="Proteomes" id="UP000224634">
    <property type="component" value="Unassembled WGS sequence"/>
</dbReference>
<dbReference type="AlphaFoldDB" id="A0A2B7YJR7"/>
<evidence type="ECO:0000256" key="2">
    <source>
        <dbReference type="ARBA" id="ARBA00038157"/>
    </source>
</evidence>
<dbReference type="Gene3D" id="3.20.20.100">
    <property type="entry name" value="NADP-dependent oxidoreductase domain"/>
    <property type="match status" value="1"/>
</dbReference>
<dbReference type="PANTHER" id="PTHR43364">
    <property type="entry name" value="NADH-SPECIFIC METHYLGLYOXAL REDUCTASE-RELATED"/>
    <property type="match status" value="1"/>
</dbReference>
<proteinExistence type="inferred from homology"/>
<gene>
    <name evidence="4" type="ORF">AJ80_03211</name>
</gene>
<keyword evidence="1" id="KW-0560">Oxidoreductase</keyword>
<reference evidence="4 5" key="1">
    <citation type="submission" date="2017-10" db="EMBL/GenBank/DDBJ databases">
        <title>Comparative genomics in systemic dimorphic fungi from Ajellomycetaceae.</title>
        <authorList>
            <person name="Munoz J.F."/>
            <person name="Mcewen J.G."/>
            <person name="Clay O.K."/>
            <person name="Cuomo C.A."/>
        </authorList>
    </citation>
    <scope>NUCLEOTIDE SEQUENCE [LARGE SCALE GENOMIC DNA]</scope>
    <source>
        <strain evidence="4 5">UAMH7299</strain>
    </source>
</reference>
<dbReference type="PRINTS" id="PR00069">
    <property type="entry name" value="ALDKETRDTASE"/>
</dbReference>
<dbReference type="OrthoDB" id="48988at2759"/>
<evidence type="ECO:0000313" key="4">
    <source>
        <dbReference type="EMBL" id="PGH21420.1"/>
    </source>
</evidence>
<comment type="caution">
    <text evidence="4">The sequence shown here is derived from an EMBL/GenBank/DDBJ whole genome shotgun (WGS) entry which is preliminary data.</text>
</comment>
<keyword evidence="5" id="KW-1185">Reference proteome</keyword>
<dbReference type="SUPFAM" id="SSF51430">
    <property type="entry name" value="NAD(P)-linked oxidoreductase"/>
    <property type="match status" value="1"/>
</dbReference>
<evidence type="ECO:0000313" key="5">
    <source>
        <dbReference type="Proteomes" id="UP000224634"/>
    </source>
</evidence>
<name>A0A2B7YJR7_POLH7</name>
<dbReference type="PANTHER" id="PTHR43364:SF4">
    <property type="entry name" value="NAD(P)-LINKED OXIDOREDUCTASE SUPERFAMILY PROTEIN"/>
    <property type="match status" value="1"/>
</dbReference>
<accession>A0A2B7YJR7</accession>
<sequence>MVNNGVKIVFGGASLTSSSASFGTVEKVKEVLDILKQGGVKAIDTAQTYGDSEEMLGEAKAASRFDIDTKDPGGFSGDSATAQKVVERGNESFTKLKADSVNIFYIHAPDPKTPLEDTLAGINELHKAGKFRHFGLSNFSPDEVEQAVAIAKKNGFVLPSVYQGNYSAVARRQETELFPTLRRHNIAFYAYSPIAGGFLTKTTEQLREGAQGRWDTSSLLGQMYNGMYGKPTLLAALDAWQTISKETGIPKAELAYRWVRYNSHLSAQAGDAIIIGATKFEQLNQTLAGLKNGPLDAEVAAKIDAIWDNIKDDAPLDNYHSYFATLPQQN</sequence>
<dbReference type="STRING" id="1447883.A0A2B7YJR7"/>
<comment type="similarity">
    <text evidence="2">Belongs to the aldo/keto reductase family. Aldo/keto reductase 2 subfamily.</text>
</comment>
<evidence type="ECO:0000259" key="3">
    <source>
        <dbReference type="Pfam" id="PF00248"/>
    </source>
</evidence>
<dbReference type="InterPro" id="IPR020471">
    <property type="entry name" value="AKR"/>
</dbReference>
<dbReference type="InterPro" id="IPR023210">
    <property type="entry name" value="NADP_OxRdtase_dom"/>
</dbReference>
<dbReference type="CDD" id="cd19075">
    <property type="entry name" value="AKR_AKR7A1-5"/>
    <property type="match status" value="1"/>
</dbReference>
<protein>
    <recommendedName>
        <fullName evidence="3">NADP-dependent oxidoreductase domain-containing protein</fullName>
    </recommendedName>
</protein>
<dbReference type="InterPro" id="IPR050523">
    <property type="entry name" value="AKR_Detox_Biosynth"/>
</dbReference>
<dbReference type="EMBL" id="PDNA01000035">
    <property type="protein sequence ID" value="PGH21420.1"/>
    <property type="molecule type" value="Genomic_DNA"/>
</dbReference>
<dbReference type="GO" id="GO:0016491">
    <property type="term" value="F:oxidoreductase activity"/>
    <property type="evidence" value="ECO:0007669"/>
    <property type="project" value="UniProtKB-KW"/>
</dbReference>
<organism evidence="4 5">
    <name type="scientific">Polytolypa hystricis (strain UAMH7299)</name>
    <dbReference type="NCBI Taxonomy" id="1447883"/>
    <lineage>
        <taxon>Eukaryota</taxon>
        <taxon>Fungi</taxon>
        <taxon>Dikarya</taxon>
        <taxon>Ascomycota</taxon>
        <taxon>Pezizomycotina</taxon>
        <taxon>Eurotiomycetes</taxon>
        <taxon>Eurotiomycetidae</taxon>
        <taxon>Onygenales</taxon>
        <taxon>Onygenales incertae sedis</taxon>
        <taxon>Polytolypa</taxon>
    </lineage>
</organism>